<accession>A0A0A9BVP9</accession>
<proteinExistence type="predicted"/>
<name>A0A0A9BVP9_ARUDO</name>
<reference evidence="1" key="1">
    <citation type="submission" date="2014-09" db="EMBL/GenBank/DDBJ databases">
        <authorList>
            <person name="Magalhaes I.L.F."/>
            <person name="Oliveira U."/>
            <person name="Santos F.R."/>
            <person name="Vidigal T.H.D.A."/>
            <person name="Brescovit A.D."/>
            <person name="Santos A.J."/>
        </authorList>
    </citation>
    <scope>NUCLEOTIDE SEQUENCE</scope>
    <source>
        <tissue evidence="1">Shoot tissue taken approximately 20 cm above the soil surface</tissue>
    </source>
</reference>
<dbReference type="EMBL" id="GBRH01232655">
    <property type="protein sequence ID" value="JAD65240.1"/>
    <property type="molecule type" value="Transcribed_RNA"/>
</dbReference>
<sequence length="59" mass="6654">MLLSCIGNWMDHGCCSRMYARNSEFSKPCSPARRRKGSGECKAVPSLNRRHAQPCHDDT</sequence>
<protein>
    <submittedName>
        <fullName evidence="1">Uncharacterized protein</fullName>
    </submittedName>
</protein>
<evidence type="ECO:0000313" key="1">
    <source>
        <dbReference type="EMBL" id="JAD65240.1"/>
    </source>
</evidence>
<dbReference type="AlphaFoldDB" id="A0A0A9BVP9"/>
<organism evidence="1">
    <name type="scientific">Arundo donax</name>
    <name type="common">Giant reed</name>
    <name type="synonym">Donax arundinaceus</name>
    <dbReference type="NCBI Taxonomy" id="35708"/>
    <lineage>
        <taxon>Eukaryota</taxon>
        <taxon>Viridiplantae</taxon>
        <taxon>Streptophyta</taxon>
        <taxon>Embryophyta</taxon>
        <taxon>Tracheophyta</taxon>
        <taxon>Spermatophyta</taxon>
        <taxon>Magnoliopsida</taxon>
        <taxon>Liliopsida</taxon>
        <taxon>Poales</taxon>
        <taxon>Poaceae</taxon>
        <taxon>PACMAD clade</taxon>
        <taxon>Arundinoideae</taxon>
        <taxon>Arundineae</taxon>
        <taxon>Arundo</taxon>
    </lineage>
</organism>
<reference evidence="1" key="2">
    <citation type="journal article" date="2015" name="Data Brief">
        <title>Shoot transcriptome of the giant reed, Arundo donax.</title>
        <authorList>
            <person name="Barrero R.A."/>
            <person name="Guerrero F.D."/>
            <person name="Moolhuijzen P."/>
            <person name="Goolsby J.A."/>
            <person name="Tidwell J."/>
            <person name="Bellgard S.E."/>
            <person name="Bellgard M.I."/>
        </authorList>
    </citation>
    <scope>NUCLEOTIDE SEQUENCE</scope>
    <source>
        <tissue evidence="1">Shoot tissue taken approximately 20 cm above the soil surface</tissue>
    </source>
</reference>